<organism evidence="6 7">
    <name type="scientific">Acinetobacter soli</name>
    <dbReference type="NCBI Taxonomy" id="487316"/>
    <lineage>
        <taxon>Bacteria</taxon>
        <taxon>Pseudomonadati</taxon>
        <taxon>Pseudomonadota</taxon>
        <taxon>Gammaproteobacteria</taxon>
        <taxon>Moraxellales</taxon>
        <taxon>Moraxellaceae</taxon>
        <taxon>Acinetobacter</taxon>
    </lineage>
</organism>
<proteinExistence type="inferred from homology"/>
<reference evidence="6 7" key="1">
    <citation type="submission" date="2016-08" db="EMBL/GenBank/DDBJ databases">
        <title>Complete genome sequence of Acinetobacter baylyi strain GFJ2.</title>
        <authorList>
            <person name="Tabata M."/>
            <person name="Kuboki S."/>
            <person name="Gibu N."/>
            <person name="Kinouchi Y."/>
            <person name="Vangnai A."/>
            <person name="Kasai D."/>
            <person name="Fukuda M."/>
        </authorList>
    </citation>
    <scope>NUCLEOTIDE SEQUENCE [LARGE SCALE GENOMIC DNA]</scope>
    <source>
        <strain evidence="6 7">GFJ2</strain>
    </source>
</reference>
<keyword evidence="4" id="KW-0804">Transcription</keyword>
<evidence type="ECO:0000259" key="5">
    <source>
        <dbReference type="PROSITE" id="PS50931"/>
    </source>
</evidence>
<dbReference type="GO" id="GO:0005829">
    <property type="term" value="C:cytosol"/>
    <property type="evidence" value="ECO:0007669"/>
    <property type="project" value="TreeGrafter"/>
</dbReference>
<dbReference type="InterPro" id="IPR036390">
    <property type="entry name" value="WH_DNA-bd_sf"/>
</dbReference>
<dbReference type="eggNOG" id="COG0583">
    <property type="taxonomic scope" value="Bacteria"/>
</dbReference>
<dbReference type="Proteomes" id="UP000185674">
    <property type="component" value="Chromosome"/>
</dbReference>
<dbReference type="KEGG" id="asol:BEN76_08960"/>
<evidence type="ECO:0000256" key="1">
    <source>
        <dbReference type="ARBA" id="ARBA00009437"/>
    </source>
</evidence>
<dbReference type="STRING" id="487316.BEN76_08960"/>
<gene>
    <name evidence="6" type="ORF">BEN76_08960</name>
</gene>
<dbReference type="GO" id="GO:0003677">
    <property type="term" value="F:DNA binding"/>
    <property type="evidence" value="ECO:0007669"/>
    <property type="project" value="UniProtKB-KW"/>
</dbReference>
<dbReference type="PANTHER" id="PTHR30419">
    <property type="entry name" value="HTH-TYPE TRANSCRIPTIONAL REGULATOR YBHD"/>
    <property type="match status" value="1"/>
</dbReference>
<dbReference type="SUPFAM" id="SSF53850">
    <property type="entry name" value="Periplasmic binding protein-like II"/>
    <property type="match status" value="1"/>
</dbReference>
<evidence type="ECO:0000256" key="3">
    <source>
        <dbReference type="ARBA" id="ARBA00023125"/>
    </source>
</evidence>
<dbReference type="InterPro" id="IPR036388">
    <property type="entry name" value="WH-like_DNA-bd_sf"/>
</dbReference>
<dbReference type="Pfam" id="PF03466">
    <property type="entry name" value="LysR_substrate"/>
    <property type="match status" value="1"/>
</dbReference>
<comment type="similarity">
    <text evidence="1">Belongs to the LysR transcriptional regulatory family.</text>
</comment>
<dbReference type="SUPFAM" id="SSF46785">
    <property type="entry name" value="Winged helix' DNA-binding domain"/>
    <property type="match status" value="1"/>
</dbReference>
<evidence type="ECO:0000256" key="4">
    <source>
        <dbReference type="ARBA" id="ARBA00023163"/>
    </source>
</evidence>
<dbReference type="FunFam" id="1.10.10.10:FF:000001">
    <property type="entry name" value="LysR family transcriptional regulator"/>
    <property type="match status" value="1"/>
</dbReference>
<evidence type="ECO:0000313" key="7">
    <source>
        <dbReference type="Proteomes" id="UP000185674"/>
    </source>
</evidence>
<dbReference type="RefSeq" id="WP_076032892.1">
    <property type="nucleotide sequence ID" value="NZ_CP016896.1"/>
</dbReference>
<evidence type="ECO:0000256" key="2">
    <source>
        <dbReference type="ARBA" id="ARBA00023015"/>
    </source>
</evidence>
<evidence type="ECO:0000313" key="6">
    <source>
        <dbReference type="EMBL" id="APV36137.1"/>
    </source>
</evidence>
<sequence>MSYVHENRIKFFFEAVNKGSVRAAADALDVAPSAVSRQISQLEQELAVTLIERHRRGIKATEAGEEVLKYYKAYLIQQELLLENLQSLQGLQKGHIFIAMGEGYIDDVAGLLSEFSSQFPEIKLHLSICSSNEVIRKVTEDEAHLGLVFNPARDPKIRSHLAMDHPLSIILHKEHPLAQISPIELSQLNQNRLALTDVSHGIRQIISQVENLTGVVLTPTLECNNLSTLKAYAINGGITLLPKFTIEHHAHLYPDLIALPLHHPTFAQTKSHIITRLGRQLGNAANTLLHMLVYEMKKRDHD</sequence>
<dbReference type="AlphaFoldDB" id="A0A1P8EIV2"/>
<protein>
    <submittedName>
        <fullName evidence="6">LysR family transcriptional regulator</fullName>
    </submittedName>
</protein>
<dbReference type="InterPro" id="IPR050950">
    <property type="entry name" value="HTH-type_LysR_regulators"/>
</dbReference>
<dbReference type="Pfam" id="PF00126">
    <property type="entry name" value="HTH_1"/>
    <property type="match status" value="1"/>
</dbReference>
<dbReference type="EMBL" id="CP016896">
    <property type="protein sequence ID" value="APV36137.1"/>
    <property type="molecule type" value="Genomic_DNA"/>
</dbReference>
<dbReference type="PANTHER" id="PTHR30419:SF8">
    <property type="entry name" value="NITROGEN ASSIMILATION TRANSCRIPTIONAL ACTIVATOR-RELATED"/>
    <property type="match status" value="1"/>
</dbReference>
<dbReference type="InterPro" id="IPR005119">
    <property type="entry name" value="LysR_subst-bd"/>
</dbReference>
<dbReference type="GO" id="GO:0003700">
    <property type="term" value="F:DNA-binding transcription factor activity"/>
    <property type="evidence" value="ECO:0007669"/>
    <property type="project" value="InterPro"/>
</dbReference>
<dbReference type="InterPro" id="IPR000847">
    <property type="entry name" value="LysR_HTH_N"/>
</dbReference>
<keyword evidence="3" id="KW-0238">DNA-binding</keyword>
<keyword evidence="2" id="KW-0805">Transcription regulation</keyword>
<accession>A0A1P8EIV2</accession>
<name>A0A1P8EIV2_9GAMM</name>
<dbReference type="PROSITE" id="PS50931">
    <property type="entry name" value="HTH_LYSR"/>
    <property type="match status" value="1"/>
</dbReference>
<dbReference type="Gene3D" id="3.40.190.290">
    <property type="match status" value="1"/>
</dbReference>
<feature type="domain" description="HTH lysR-type" evidence="5">
    <location>
        <begin position="1"/>
        <end position="61"/>
    </location>
</feature>
<dbReference type="Gene3D" id="1.10.10.10">
    <property type="entry name" value="Winged helix-like DNA-binding domain superfamily/Winged helix DNA-binding domain"/>
    <property type="match status" value="1"/>
</dbReference>